<sequence length="226" mass="26833">MFQRENIEFLKSKGLKISGNEKDRISVIKPKGLSGNYLPENSISKISIALEDEELYSDCPIIQIYKNENIFSAKCWDWVPGPGPGDFVIDFDSEDKLIQFLIHYYFENNVYFEARKRYVIQSRRSLNIVDLKNIFDQLLQQIENKFNKSEITFFNRGTFHKIPIEKWHITESEKDKMTVEAETGFLYFEIQKLRKKIDDKEEFDQEDFTYVSDLINELSFTMKNKD</sequence>
<keyword evidence="2" id="KW-1185">Reference proteome</keyword>
<name>A0ABU0TKK6_9FLAO</name>
<protein>
    <submittedName>
        <fullName evidence="1">Uncharacterized protein</fullName>
    </submittedName>
</protein>
<comment type="caution">
    <text evidence="1">The sequence shown here is derived from an EMBL/GenBank/DDBJ whole genome shotgun (WGS) entry which is preliminary data.</text>
</comment>
<reference evidence="1 2" key="1">
    <citation type="submission" date="2023-07" db="EMBL/GenBank/DDBJ databases">
        <title>Functional and genomic diversity of the sorghum phyllosphere microbiome.</title>
        <authorList>
            <person name="Shade A."/>
        </authorList>
    </citation>
    <scope>NUCLEOTIDE SEQUENCE [LARGE SCALE GENOMIC DNA]</scope>
    <source>
        <strain evidence="1 2">SORGH_AS_1064</strain>
    </source>
</reference>
<dbReference type="RefSeq" id="WP_307451207.1">
    <property type="nucleotide sequence ID" value="NZ_JAUTAL010000001.1"/>
</dbReference>
<dbReference type="EMBL" id="JAUTAL010000001">
    <property type="protein sequence ID" value="MDQ1097582.1"/>
    <property type="molecule type" value="Genomic_DNA"/>
</dbReference>
<dbReference type="Proteomes" id="UP001225072">
    <property type="component" value="Unassembled WGS sequence"/>
</dbReference>
<accession>A0ABU0TKK6</accession>
<evidence type="ECO:0000313" key="1">
    <source>
        <dbReference type="EMBL" id="MDQ1097582.1"/>
    </source>
</evidence>
<evidence type="ECO:0000313" key="2">
    <source>
        <dbReference type="Proteomes" id="UP001225072"/>
    </source>
</evidence>
<organism evidence="1 2">
    <name type="scientific">Chryseobacterium camelliae</name>
    <dbReference type="NCBI Taxonomy" id="1265445"/>
    <lineage>
        <taxon>Bacteria</taxon>
        <taxon>Pseudomonadati</taxon>
        <taxon>Bacteroidota</taxon>
        <taxon>Flavobacteriia</taxon>
        <taxon>Flavobacteriales</taxon>
        <taxon>Weeksellaceae</taxon>
        <taxon>Chryseobacterium group</taxon>
        <taxon>Chryseobacterium</taxon>
    </lineage>
</organism>
<proteinExistence type="predicted"/>
<gene>
    <name evidence="1" type="ORF">QE404_002729</name>
</gene>